<organism evidence="2 3">
    <name type="scientific">Clohesyomyces aquaticus</name>
    <dbReference type="NCBI Taxonomy" id="1231657"/>
    <lineage>
        <taxon>Eukaryota</taxon>
        <taxon>Fungi</taxon>
        <taxon>Dikarya</taxon>
        <taxon>Ascomycota</taxon>
        <taxon>Pezizomycotina</taxon>
        <taxon>Dothideomycetes</taxon>
        <taxon>Pleosporomycetidae</taxon>
        <taxon>Pleosporales</taxon>
        <taxon>Lindgomycetaceae</taxon>
        <taxon>Clohesyomyces</taxon>
    </lineage>
</organism>
<accession>A0A1Y1ZN39</accession>
<feature type="domain" description="DUF7580" evidence="1">
    <location>
        <begin position="204"/>
        <end position="615"/>
    </location>
</feature>
<comment type="caution">
    <text evidence="2">The sequence shown here is derived from an EMBL/GenBank/DDBJ whole genome shotgun (WGS) entry which is preliminary data.</text>
</comment>
<protein>
    <recommendedName>
        <fullName evidence="1">DUF7580 domain-containing protein</fullName>
    </recommendedName>
</protein>
<dbReference type="EMBL" id="MCFA01000059">
    <property type="protein sequence ID" value="ORY11614.1"/>
    <property type="molecule type" value="Genomic_DNA"/>
</dbReference>
<evidence type="ECO:0000313" key="2">
    <source>
        <dbReference type="EMBL" id="ORY11614.1"/>
    </source>
</evidence>
<dbReference type="InterPro" id="IPR056002">
    <property type="entry name" value="DUF7580"/>
</dbReference>
<dbReference type="PANTHER" id="PTHR35186:SF4">
    <property type="entry name" value="PRION-INHIBITION AND PROPAGATION HELO DOMAIN-CONTAINING PROTEIN"/>
    <property type="match status" value="1"/>
</dbReference>
<reference evidence="2 3" key="1">
    <citation type="submission" date="2016-07" db="EMBL/GenBank/DDBJ databases">
        <title>Pervasive Adenine N6-methylation of Active Genes in Fungi.</title>
        <authorList>
            <consortium name="DOE Joint Genome Institute"/>
            <person name="Mondo S.J."/>
            <person name="Dannebaum R.O."/>
            <person name="Kuo R.C."/>
            <person name="Labutti K."/>
            <person name="Haridas S."/>
            <person name="Kuo A."/>
            <person name="Salamov A."/>
            <person name="Ahrendt S.R."/>
            <person name="Lipzen A."/>
            <person name="Sullivan W."/>
            <person name="Andreopoulos W.B."/>
            <person name="Clum A."/>
            <person name="Lindquist E."/>
            <person name="Daum C."/>
            <person name="Ramamoorthy G.K."/>
            <person name="Gryganskyi A."/>
            <person name="Culley D."/>
            <person name="Magnuson J.K."/>
            <person name="James T.Y."/>
            <person name="O'Malley M.A."/>
            <person name="Stajich J.E."/>
            <person name="Spatafora J.W."/>
            <person name="Visel A."/>
            <person name="Grigoriev I.V."/>
        </authorList>
    </citation>
    <scope>NUCLEOTIDE SEQUENCE [LARGE SCALE GENOMIC DNA]</scope>
    <source>
        <strain evidence="2 3">CBS 115471</strain>
    </source>
</reference>
<dbReference type="Pfam" id="PF24476">
    <property type="entry name" value="DUF7580"/>
    <property type="match status" value="1"/>
</dbReference>
<name>A0A1Y1ZN39_9PLEO</name>
<proteinExistence type="predicted"/>
<sequence>MSGFEIAGVILPILIETLKVYKSVHKGYRTFRNWSTEVEKIYRQFSIRRTSFRNECRLLLLLVEDDQRASAILETLEASQSWLSKEVDEKLTGVLKESADACRCLIESSKESLDVMQEELAHFDVFKQRKEQDEPIKAAIRRLRNAISITFDESKHQKSLATLRECNAELAQLRSQIGAFQQYAGCSTDGICVSRKPLPSRFGAIRATSKKLHEALSSAWCCGFPSHSGHSAKICLDAQVDAEVQLDLAISCHEDQERVLSEPPIWLYVQSICIDAVRCRLQPAQTDSTPLPASTFDFGRGSLKKKASSELIQRTTCKRSKKRVRIVVPEAEQENTSSHAVGNQTATAVAILHTVAQQTTPGIDLCQMKNICHYLKQNLQICGKPPTKHCIGYLETPQMYRHMFYLQEKSLGSQSQLKDVNQASIYSLSDLLRHDEDWSLDIVDQLKLAHKIALAILQFHETPWLTQNWRLHDLSYFGHTGQYEEAVLQTLHLSSQIAPARGIEPPTMEGVESATEVISEEEYFGIENPTLFSLGVALMELARWEPLESMSNQKDPNAILTARRVSRRSTPLGPKYQEIVRKCLQCNFGFGTDLNKEELQAAVYGDVVLPLEKMIETLSI</sequence>
<dbReference type="Proteomes" id="UP000193144">
    <property type="component" value="Unassembled WGS sequence"/>
</dbReference>
<dbReference type="OrthoDB" id="5331891at2759"/>
<evidence type="ECO:0000259" key="1">
    <source>
        <dbReference type="Pfam" id="PF24476"/>
    </source>
</evidence>
<keyword evidence="3" id="KW-1185">Reference proteome</keyword>
<dbReference type="AlphaFoldDB" id="A0A1Y1ZN39"/>
<evidence type="ECO:0000313" key="3">
    <source>
        <dbReference type="Proteomes" id="UP000193144"/>
    </source>
</evidence>
<dbReference type="PANTHER" id="PTHR35186">
    <property type="entry name" value="ANK_REP_REGION DOMAIN-CONTAINING PROTEIN"/>
    <property type="match status" value="1"/>
</dbReference>
<dbReference type="STRING" id="1231657.A0A1Y1ZN39"/>
<gene>
    <name evidence="2" type="ORF">BCR34DRAFT_601219</name>
</gene>